<dbReference type="InterPro" id="IPR039356">
    <property type="entry name" value="YfbR/HDDC2"/>
</dbReference>
<accession>B3SA48</accession>
<gene>
    <name evidence="13" type="ORF">TRIADDRAFT_61133</name>
</gene>
<keyword evidence="9" id="KW-0479">Metal-binding</keyword>
<dbReference type="GeneID" id="6758364"/>
<dbReference type="InParanoid" id="B3SA48"/>
<dbReference type="CTD" id="6758364"/>
<dbReference type="GO" id="GO:0046872">
    <property type="term" value="F:metal ion binding"/>
    <property type="evidence" value="ECO:0007669"/>
    <property type="project" value="UniProtKB-KW"/>
</dbReference>
<dbReference type="PANTHER" id="PTHR11845:SF13">
    <property type="entry name" value="5'-DEOXYNUCLEOTIDASE HDDC2"/>
    <property type="match status" value="1"/>
</dbReference>
<keyword evidence="10" id="KW-0378">Hydrolase</keyword>
<dbReference type="Gene3D" id="1.10.3210.10">
    <property type="entry name" value="Hypothetical protein af1432"/>
    <property type="match status" value="1"/>
</dbReference>
<evidence type="ECO:0000256" key="7">
    <source>
        <dbReference type="ARBA" id="ARBA00012964"/>
    </source>
</evidence>
<dbReference type="Pfam" id="PF13023">
    <property type="entry name" value="HD_3"/>
    <property type="match status" value="1"/>
</dbReference>
<evidence type="ECO:0000256" key="5">
    <source>
        <dbReference type="ARBA" id="ARBA00009999"/>
    </source>
</evidence>
<dbReference type="GO" id="GO:0002953">
    <property type="term" value="F:5'-deoxynucleotidase activity"/>
    <property type="evidence" value="ECO:0000318"/>
    <property type="project" value="GO_Central"/>
</dbReference>
<dbReference type="InterPro" id="IPR003607">
    <property type="entry name" value="HD/PDEase_dom"/>
</dbReference>
<dbReference type="FunCoup" id="B3SA48">
    <property type="interactions" value="642"/>
</dbReference>
<dbReference type="eggNOG" id="KOG3197">
    <property type="taxonomic scope" value="Eukaryota"/>
</dbReference>
<dbReference type="OrthoDB" id="10254258at2759"/>
<dbReference type="Proteomes" id="UP000009022">
    <property type="component" value="Unassembled WGS sequence"/>
</dbReference>
<dbReference type="FunFam" id="1.10.3210.10:FF:000016">
    <property type="entry name" value="HD domain-containing protein 2"/>
    <property type="match status" value="1"/>
</dbReference>
<evidence type="ECO:0000256" key="1">
    <source>
        <dbReference type="ARBA" id="ARBA00001638"/>
    </source>
</evidence>
<dbReference type="InterPro" id="IPR006674">
    <property type="entry name" value="HD_domain"/>
</dbReference>
<keyword evidence="14" id="KW-1185">Reference proteome</keyword>
<comment type="catalytic activity">
    <reaction evidence="1">
        <text>a 2'-deoxyribonucleoside 5'-phosphate + H2O = a 2'-deoxyribonucleoside + phosphate</text>
        <dbReference type="Rhea" id="RHEA:36167"/>
        <dbReference type="ChEBI" id="CHEBI:15377"/>
        <dbReference type="ChEBI" id="CHEBI:18274"/>
        <dbReference type="ChEBI" id="CHEBI:43474"/>
        <dbReference type="ChEBI" id="CHEBI:65317"/>
        <dbReference type="EC" id="3.1.3.89"/>
    </reaction>
</comment>
<dbReference type="SMART" id="SM00471">
    <property type="entry name" value="HDc"/>
    <property type="match status" value="1"/>
</dbReference>
<reference evidence="13 14" key="1">
    <citation type="journal article" date="2008" name="Nature">
        <title>The Trichoplax genome and the nature of placozoans.</title>
        <authorList>
            <person name="Srivastava M."/>
            <person name="Begovic E."/>
            <person name="Chapman J."/>
            <person name="Putnam N.H."/>
            <person name="Hellsten U."/>
            <person name="Kawashima T."/>
            <person name="Kuo A."/>
            <person name="Mitros T."/>
            <person name="Salamov A."/>
            <person name="Carpenter M.L."/>
            <person name="Signorovitch A.Y."/>
            <person name="Moreno M.A."/>
            <person name="Kamm K."/>
            <person name="Grimwood J."/>
            <person name="Schmutz J."/>
            <person name="Shapiro H."/>
            <person name="Grigoriev I.V."/>
            <person name="Buss L.W."/>
            <person name="Schierwater B."/>
            <person name="Dellaporta S.L."/>
            <person name="Rokhsar D.S."/>
        </authorList>
    </citation>
    <scope>NUCLEOTIDE SEQUENCE [LARGE SCALE GENOMIC DNA]</scope>
    <source>
        <strain evidence="13 14">Grell-BS-1999</strain>
    </source>
</reference>
<dbReference type="PhylomeDB" id="B3SA48"/>
<dbReference type="STRING" id="10228.B3SA48"/>
<protein>
    <recommendedName>
        <fullName evidence="8">5'-deoxynucleotidase HDDC2</fullName>
        <ecNumber evidence="7">3.1.3.89</ecNumber>
    </recommendedName>
    <alternativeName>
        <fullName evidence="11">HD domain-containing protein 2</fullName>
    </alternativeName>
</protein>
<comment type="similarity">
    <text evidence="5">Belongs to the HDDC2 family.</text>
</comment>
<dbReference type="SUPFAM" id="SSF109604">
    <property type="entry name" value="HD-domain/PDEase-like"/>
    <property type="match status" value="1"/>
</dbReference>
<evidence type="ECO:0000256" key="6">
    <source>
        <dbReference type="ARBA" id="ARBA00011738"/>
    </source>
</evidence>
<feature type="domain" description="HD/PDEase" evidence="12">
    <location>
        <begin position="32"/>
        <end position="139"/>
    </location>
</feature>
<evidence type="ECO:0000259" key="12">
    <source>
        <dbReference type="SMART" id="SM00471"/>
    </source>
</evidence>
<dbReference type="EC" id="3.1.3.89" evidence="7"/>
<comment type="cofactor">
    <cofactor evidence="2">
        <name>Mn(2+)</name>
        <dbReference type="ChEBI" id="CHEBI:29035"/>
    </cofactor>
</comment>
<dbReference type="HOGENOM" id="CLU_039453_2_1_1"/>
<dbReference type="EMBL" id="DS985260">
    <property type="protein sequence ID" value="EDV20370.1"/>
    <property type="molecule type" value="Genomic_DNA"/>
</dbReference>
<organism evidence="13 14">
    <name type="scientific">Trichoplax adhaerens</name>
    <name type="common">Trichoplax reptans</name>
    <dbReference type="NCBI Taxonomy" id="10228"/>
    <lineage>
        <taxon>Eukaryota</taxon>
        <taxon>Metazoa</taxon>
        <taxon>Placozoa</taxon>
        <taxon>Uniplacotomia</taxon>
        <taxon>Trichoplacea</taxon>
        <taxon>Trichoplacidae</taxon>
        <taxon>Trichoplax</taxon>
    </lineage>
</organism>
<evidence type="ECO:0000313" key="14">
    <source>
        <dbReference type="Proteomes" id="UP000009022"/>
    </source>
</evidence>
<sequence length="178" mass="20761">MAEIEGIFKFMKICGQLKKVKRTGWVNHQVTAPESVAGHMYRMAMMTFLLDDPEISLDKTRCMKVAIVHDLAESIVGDITPFDGVTKEDKHRMEKEAMQSIKALVSNEEYETQATAEARAVKDLDRFEMILQAFEYEEDENRFGDLEDFFKSTEGKFKHPAVKRWDSYLRNKRREKLK</sequence>
<evidence type="ECO:0000256" key="2">
    <source>
        <dbReference type="ARBA" id="ARBA00001936"/>
    </source>
</evidence>
<comment type="subunit">
    <text evidence="6">Homodimer.</text>
</comment>
<comment type="cofactor">
    <cofactor evidence="3">
        <name>Co(2+)</name>
        <dbReference type="ChEBI" id="CHEBI:48828"/>
    </cofactor>
</comment>
<dbReference type="KEGG" id="tad:TRIADDRAFT_61133"/>
<evidence type="ECO:0000256" key="8">
    <source>
        <dbReference type="ARBA" id="ARBA00015933"/>
    </source>
</evidence>
<comment type="function">
    <text evidence="4">Catalyzes the dephosphorylation of the nucleoside 5'-monophosphates deoxyadenosine monophosphate (dAMP), deoxycytidine monophosphate (dCMP), deoxyguanosine monophosphate (dGMP) and deoxythymidine monophosphate (dTMP).</text>
</comment>
<evidence type="ECO:0000256" key="3">
    <source>
        <dbReference type="ARBA" id="ARBA00001941"/>
    </source>
</evidence>
<evidence type="ECO:0000313" key="13">
    <source>
        <dbReference type="EMBL" id="EDV20370.1"/>
    </source>
</evidence>
<evidence type="ECO:0000256" key="10">
    <source>
        <dbReference type="ARBA" id="ARBA00022801"/>
    </source>
</evidence>
<dbReference type="AlphaFoldDB" id="B3SA48"/>
<name>B3SA48_TRIAD</name>
<evidence type="ECO:0000256" key="11">
    <source>
        <dbReference type="ARBA" id="ARBA00032735"/>
    </source>
</evidence>
<evidence type="ECO:0000256" key="4">
    <source>
        <dbReference type="ARBA" id="ARBA00004074"/>
    </source>
</evidence>
<proteinExistence type="inferred from homology"/>
<evidence type="ECO:0000256" key="9">
    <source>
        <dbReference type="ARBA" id="ARBA00022723"/>
    </source>
</evidence>
<dbReference type="PANTHER" id="PTHR11845">
    <property type="entry name" value="5'-DEOXYNUCLEOTIDASE HDDC2"/>
    <property type="match status" value="1"/>
</dbReference>
<dbReference type="OMA" id="VEYREQG"/>
<dbReference type="RefSeq" id="XP_002117064.1">
    <property type="nucleotide sequence ID" value="XM_002117028.1"/>
</dbReference>